<accession>A0ABS5QFS6</accession>
<dbReference type="InterPro" id="IPR057572">
    <property type="entry name" value="NonGDSL"/>
</dbReference>
<organism evidence="2 3">
    <name type="scientific">Roseococcus pinisoli</name>
    <dbReference type="NCBI Taxonomy" id="2835040"/>
    <lineage>
        <taxon>Bacteria</taxon>
        <taxon>Pseudomonadati</taxon>
        <taxon>Pseudomonadota</taxon>
        <taxon>Alphaproteobacteria</taxon>
        <taxon>Acetobacterales</taxon>
        <taxon>Roseomonadaceae</taxon>
        <taxon>Roseococcus</taxon>
    </lineage>
</organism>
<keyword evidence="2" id="KW-0378">Hydrolase</keyword>
<keyword evidence="3" id="KW-1185">Reference proteome</keyword>
<feature type="chain" id="PRO_5046150380" evidence="1">
    <location>
        <begin position="18"/>
        <end position="246"/>
    </location>
</feature>
<protein>
    <submittedName>
        <fullName evidence="2">SGNH/GDSL hydrolase family protein</fullName>
    </submittedName>
</protein>
<reference evidence="2 3" key="1">
    <citation type="submission" date="2021-05" db="EMBL/GenBank/DDBJ databases">
        <title>Roseococcus sp. XZZS9, whole genome shotgun sequencing project.</title>
        <authorList>
            <person name="Zhao G."/>
            <person name="Shen L."/>
        </authorList>
    </citation>
    <scope>NUCLEOTIDE SEQUENCE [LARGE SCALE GENOMIC DNA]</scope>
    <source>
        <strain evidence="2 3">XZZS9</strain>
    </source>
</reference>
<dbReference type="PANTHER" id="PTHR30383">
    <property type="entry name" value="THIOESTERASE 1/PROTEASE 1/LYSOPHOSPHOLIPASE L1"/>
    <property type="match status" value="1"/>
</dbReference>
<dbReference type="RefSeq" id="WP_213671231.1">
    <property type="nucleotide sequence ID" value="NZ_JAHCDA010000003.1"/>
</dbReference>
<comment type="caution">
    <text evidence="2">The sequence shown here is derived from an EMBL/GenBank/DDBJ whole genome shotgun (WGS) entry which is preliminary data.</text>
</comment>
<feature type="signal peptide" evidence="1">
    <location>
        <begin position="1"/>
        <end position="17"/>
    </location>
</feature>
<evidence type="ECO:0000256" key="1">
    <source>
        <dbReference type="SAM" id="SignalP"/>
    </source>
</evidence>
<dbReference type="Gene3D" id="3.40.50.1110">
    <property type="entry name" value="SGNH hydrolase"/>
    <property type="match status" value="1"/>
</dbReference>
<dbReference type="Proteomes" id="UP000766336">
    <property type="component" value="Unassembled WGS sequence"/>
</dbReference>
<proteinExistence type="predicted"/>
<sequence>MMRVGLGLVMLLASATAGQTMSGGCPGVPVSLSPLPSLGAEIAARDPVTIVAFGSSSTEGAGASGPEASYPARLEVLLRAALPGQPITVINSGRSGDTTAQMLSRLDRDVLAHRPDLVIWQAGANEALQGADPEAFAVRMREGLGRLAAAGIPVVLMDNQLSPRIQQSSGHDRFPEALRALAGERHLALFPRGRVMAAWSAAGVPGAELLSPDGLHHNDRGYACLAEAVAAALIEASGARTLVAGR</sequence>
<dbReference type="EMBL" id="JAHCDA010000003">
    <property type="protein sequence ID" value="MBS7812530.1"/>
    <property type="molecule type" value="Genomic_DNA"/>
</dbReference>
<evidence type="ECO:0000313" key="3">
    <source>
        <dbReference type="Proteomes" id="UP000766336"/>
    </source>
</evidence>
<dbReference type="GO" id="GO:0016787">
    <property type="term" value="F:hydrolase activity"/>
    <property type="evidence" value="ECO:0007669"/>
    <property type="project" value="UniProtKB-KW"/>
</dbReference>
<dbReference type="PROSITE" id="PS51257">
    <property type="entry name" value="PROKAR_LIPOPROTEIN"/>
    <property type="match status" value="1"/>
</dbReference>
<evidence type="ECO:0000313" key="2">
    <source>
        <dbReference type="EMBL" id="MBS7812530.1"/>
    </source>
</evidence>
<dbReference type="InterPro" id="IPR051532">
    <property type="entry name" value="Ester_Hydrolysis_Enzymes"/>
</dbReference>
<dbReference type="Pfam" id="PF25182">
    <property type="entry name" value="NonGDSL"/>
    <property type="match status" value="1"/>
</dbReference>
<dbReference type="InterPro" id="IPR036514">
    <property type="entry name" value="SGNH_hydro_sf"/>
</dbReference>
<dbReference type="SUPFAM" id="SSF52266">
    <property type="entry name" value="SGNH hydrolase"/>
    <property type="match status" value="1"/>
</dbReference>
<gene>
    <name evidence="2" type="ORF">KHU32_16380</name>
</gene>
<keyword evidence="1" id="KW-0732">Signal</keyword>
<dbReference type="PANTHER" id="PTHR30383:SF5">
    <property type="entry name" value="SGNH HYDROLASE-TYPE ESTERASE DOMAIN-CONTAINING PROTEIN"/>
    <property type="match status" value="1"/>
</dbReference>
<name>A0ABS5QFS6_9PROT</name>